<dbReference type="InterPro" id="IPR000595">
    <property type="entry name" value="cNMP-bd_dom"/>
</dbReference>
<dbReference type="PROSITE" id="PS50042">
    <property type="entry name" value="CNMP_BINDING_3"/>
    <property type="match status" value="1"/>
</dbReference>
<dbReference type="RefSeq" id="WP_151691962.1">
    <property type="nucleotide sequence ID" value="NZ_BMGX01000002.1"/>
</dbReference>
<dbReference type="Proteomes" id="UP000484164">
    <property type="component" value="Unassembled WGS sequence"/>
</dbReference>
<name>A0A6L3ZHR0_9FLAO</name>
<dbReference type="InterPro" id="IPR014710">
    <property type="entry name" value="RmlC-like_jellyroll"/>
</dbReference>
<evidence type="ECO:0000313" key="2">
    <source>
        <dbReference type="EMBL" id="KAB2817391.1"/>
    </source>
</evidence>
<evidence type="ECO:0000313" key="3">
    <source>
        <dbReference type="Proteomes" id="UP000484164"/>
    </source>
</evidence>
<keyword evidence="3" id="KW-1185">Reference proteome</keyword>
<accession>A0A6L3ZHR0</accession>
<dbReference type="CDD" id="cd00038">
    <property type="entry name" value="CAP_ED"/>
    <property type="match status" value="1"/>
</dbReference>
<dbReference type="SUPFAM" id="SSF51206">
    <property type="entry name" value="cAMP-binding domain-like"/>
    <property type="match status" value="1"/>
</dbReference>
<comment type="caution">
    <text evidence="2">The sequence shown here is derived from an EMBL/GenBank/DDBJ whole genome shotgun (WGS) entry which is preliminary data.</text>
</comment>
<dbReference type="InterPro" id="IPR018490">
    <property type="entry name" value="cNMP-bd_dom_sf"/>
</dbReference>
<sequence>MSQLIESITAVVDLAPEEQSKIEAAFHPHLLKKGDYFIQSGEVCNRIAFVEHGQIRVYYSDESGDETTCHFAGKHEFTSSLTSMLTRAPSKDNFVALENTKLLIIERDAMDQLCEDIPQLHIWRRVLVENIYIMMERRLSMMRNQSAQKRYETMIRENPDIILNVPLQYTASFLGITPQHLSRLRKQIS</sequence>
<dbReference type="SMART" id="SM00100">
    <property type="entry name" value="cNMP"/>
    <property type="match status" value="1"/>
</dbReference>
<dbReference type="OrthoDB" id="1092431at2"/>
<proteinExistence type="predicted"/>
<organism evidence="2 3">
    <name type="scientific">Phaeocystidibacter marisrubri</name>
    <dbReference type="NCBI Taxonomy" id="1577780"/>
    <lineage>
        <taxon>Bacteria</taxon>
        <taxon>Pseudomonadati</taxon>
        <taxon>Bacteroidota</taxon>
        <taxon>Flavobacteriia</taxon>
        <taxon>Flavobacteriales</taxon>
        <taxon>Phaeocystidibacteraceae</taxon>
        <taxon>Phaeocystidibacter</taxon>
    </lineage>
</organism>
<gene>
    <name evidence="2" type="ORF">F8C82_03070</name>
</gene>
<reference evidence="2 3" key="1">
    <citation type="submission" date="2019-10" db="EMBL/GenBank/DDBJ databases">
        <title>Genome sequence of Phaeocystidibacter marisrubri JCM30614 (type strain).</title>
        <authorList>
            <person name="Bowman J.P."/>
        </authorList>
    </citation>
    <scope>NUCLEOTIDE SEQUENCE [LARGE SCALE GENOMIC DNA]</scope>
    <source>
        <strain evidence="2 3">JCM 30614</strain>
    </source>
</reference>
<dbReference type="Gene3D" id="2.60.120.10">
    <property type="entry name" value="Jelly Rolls"/>
    <property type="match status" value="1"/>
</dbReference>
<dbReference type="AlphaFoldDB" id="A0A6L3ZHR0"/>
<protein>
    <submittedName>
        <fullName evidence="2">Crp/Fnr family transcriptional regulator</fullName>
    </submittedName>
</protein>
<dbReference type="EMBL" id="WBVQ01000001">
    <property type="protein sequence ID" value="KAB2817391.1"/>
    <property type="molecule type" value="Genomic_DNA"/>
</dbReference>
<dbReference type="Pfam" id="PF00027">
    <property type="entry name" value="cNMP_binding"/>
    <property type="match status" value="1"/>
</dbReference>
<feature type="domain" description="Cyclic nucleotide-binding" evidence="1">
    <location>
        <begin position="10"/>
        <end position="113"/>
    </location>
</feature>
<evidence type="ECO:0000259" key="1">
    <source>
        <dbReference type="PROSITE" id="PS50042"/>
    </source>
</evidence>